<dbReference type="PANTHER" id="PTHR33048">
    <property type="entry name" value="PTH11-LIKE INTEGRAL MEMBRANE PROTEIN (AFU_ORTHOLOGUE AFUA_5G11245)"/>
    <property type="match status" value="1"/>
</dbReference>
<dbReference type="InterPro" id="IPR052337">
    <property type="entry name" value="SAT4-like"/>
</dbReference>
<name>A0A0F7TMR6_PENBI</name>
<keyword evidence="3 7" id="KW-1133">Transmembrane helix</keyword>
<dbReference type="Pfam" id="PF20684">
    <property type="entry name" value="Fung_rhodopsin"/>
    <property type="match status" value="1"/>
</dbReference>
<evidence type="ECO:0000256" key="6">
    <source>
        <dbReference type="SAM" id="MobiDB-lite"/>
    </source>
</evidence>
<evidence type="ECO:0000259" key="8">
    <source>
        <dbReference type="Pfam" id="PF20684"/>
    </source>
</evidence>
<reference evidence="10" key="1">
    <citation type="journal article" date="2015" name="Genome Announc.">
        <title>Draft genome sequence of the fungus Penicillium brasilianum MG11.</title>
        <authorList>
            <person name="Horn F."/>
            <person name="Linde J."/>
            <person name="Mattern D.J."/>
            <person name="Walther G."/>
            <person name="Guthke R."/>
            <person name="Brakhage A.A."/>
            <person name="Valiante V."/>
        </authorList>
    </citation>
    <scope>NUCLEOTIDE SEQUENCE [LARGE SCALE GENOMIC DNA]</scope>
    <source>
        <strain evidence="10">MG11</strain>
    </source>
</reference>
<keyword evidence="4 7" id="KW-0472">Membrane</keyword>
<dbReference type="GO" id="GO:0016020">
    <property type="term" value="C:membrane"/>
    <property type="evidence" value="ECO:0007669"/>
    <property type="project" value="UniProtKB-SubCell"/>
</dbReference>
<comment type="similarity">
    <text evidence="5">Belongs to the SAT4 family.</text>
</comment>
<evidence type="ECO:0000256" key="1">
    <source>
        <dbReference type="ARBA" id="ARBA00004141"/>
    </source>
</evidence>
<feature type="region of interest" description="Disordered" evidence="6">
    <location>
        <begin position="312"/>
        <end position="340"/>
    </location>
</feature>
<dbReference type="OrthoDB" id="10017208at2759"/>
<dbReference type="AlphaFoldDB" id="A0A0F7TMR6"/>
<feature type="transmembrane region" description="Helical" evidence="7">
    <location>
        <begin position="166"/>
        <end position="187"/>
    </location>
</feature>
<sequence>MASNRSEESTQSTQRITTIVLAILAIIFLFLRLVARHMKRIGLGVDDWTLIVGLIFVLVIAGVNLACIEYGLGRHTDTIPPEELPVFLKLSYAFEPLYITTAGIIKLSVLFMYHRIFPVRLIKTGGYILGGVTLAWVISVDLVAIFQCDPIAKAYEPTLPGHCIQLKAALIGNGVPNFVTDILILALPARLIWRLQATLWQRVSIIGVFLTGSFVVFASIYRFSLIFIFNINDAAWTLADAQTWCVVETAAGVISACLPTTAPLVKTCTKGFISTARSLSKSNFTQSGTRTFSKGDAGATGSNTAENKMTGLRADGAHRSNGSYGLSELGPGGREIPHMKGKGWTIISADGESD</sequence>
<feature type="transmembrane region" description="Helical" evidence="7">
    <location>
        <begin position="92"/>
        <end position="113"/>
    </location>
</feature>
<keyword evidence="10" id="KW-1185">Reference proteome</keyword>
<comment type="subcellular location">
    <subcellularLocation>
        <location evidence="1">Membrane</location>
        <topology evidence="1">Multi-pass membrane protein</topology>
    </subcellularLocation>
</comment>
<dbReference type="Proteomes" id="UP000042958">
    <property type="component" value="Unassembled WGS sequence"/>
</dbReference>
<evidence type="ECO:0000256" key="5">
    <source>
        <dbReference type="ARBA" id="ARBA00038359"/>
    </source>
</evidence>
<proteinExistence type="inferred from homology"/>
<evidence type="ECO:0000313" key="9">
    <source>
        <dbReference type="EMBL" id="CEJ57171.1"/>
    </source>
</evidence>
<feature type="transmembrane region" description="Helical" evidence="7">
    <location>
        <begin position="199"/>
        <end position="221"/>
    </location>
</feature>
<evidence type="ECO:0000256" key="4">
    <source>
        <dbReference type="ARBA" id="ARBA00023136"/>
    </source>
</evidence>
<feature type="transmembrane region" description="Helical" evidence="7">
    <location>
        <begin position="47"/>
        <end position="72"/>
    </location>
</feature>
<dbReference type="EMBL" id="CDHK01000005">
    <property type="protein sequence ID" value="CEJ57171.1"/>
    <property type="molecule type" value="Genomic_DNA"/>
</dbReference>
<dbReference type="PANTHER" id="PTHR33048:SF151">
    <property type="entry name" value="INTEGRAL MEMBRANE PROTEIN"/>
    <property type="match status" value="1"/>
</dbReference>
<protein>
    <recommendedName>
        <fullName evidence="8">Rhodopsin domain-containing protein</fullName>
    </recommendedName>
</protein>
<evidence type="ECO:0000256" key="3">
    <source>
        <dbReference type="ARBA" id="ARBA00022989"/>
    </source>
</evidence>
<gene>
    <name evidence="9" type="ORF">PMG11_05876</name>
</gene>
<feature type="domain" description="Rhodopsin" evidence="8">
    <location>
        <begin position="31"/>
        <end position="266"/>
    </location>
</feature>
<evidence type="ECO:0000256" key="7">
    <source>
        <dbReference type="SAM" id="Phobius"/>
    </source>
</evidence>
<feature type="transmembrane region" description="Helical" evidence="7">
    <location>
        <begin position="16"/>
        <end position="35"/>
    </location>
</feature>
<accession>A0A0F7TMR6</accession>
<organism evidence="9 10">
    <name type="scientific">Penicillium brasilianum</name>
    <dbReference type="NCBI Taxonomy" id="104259"/>
    <lineage>
        <taxon>Eukaryota</taxon>
        <taxon>Fungi</taxon>
        <taxon>Dikarya</taxon>
        <taxon>Ascomycota</taxon>
        <taxon>Pezizomycotina</taxon>
        <taxon>Eurotiomycetes</taxon>
        <taxon>Eurotiomycetidae</taxon>
        <taxon>Eurotiales</taxon>
        <taxon>Aspergillaceae</taxon>
        <taxon>Penicillium</taxon>
    </lineage>
</organism>
<dbReference type="InterPro" id="IPR049326">
    <property type="entry name" value="Rhodopsin_dom_fungi"/>
</dbReference>
<evidence type="ECO:0000313" key="10">
    <source>
        <dbReference type="Proteomes" id="UP000042958"/>
    </source>
</evidence>
<feature type="transmembrane region" description="Helical" evidence="7">
    <location>
        <begin position="125"/>
        <end position="146"/>
    </location>
</feature>
<dbReference type="STRING" id="104259.A0A0F7TMR6"/>
<keyword evidence="2 7" id="KW-0812">Transmembrane</keyword>
<evidence type="ECO:0000256" key="2">
    <source>
        <dbReference type="ARBA" id="ARBA00022692"/>
    </source>
</evidence>